<evidence type="ECO:0000313" key="2">
    <source>
        <dbReference type="EMBL" id="MET6995923.1"/>
    </source>
</evidence>
<protein>
    <submittedName>
        <fullName evidence="2">Alpha/beta hydrolase</fullName>
    </submittedName>
</protein>
<dbReference type="PANTHER" id="PTHR43689">
    <property type="entry name" value="HYDROLASE"/>
    <property type="match status" value="1"/>
</dbReference>
<organism evidence="2 3">
    <name type="scientific">Chitinophaga defluvii</name>
    <dbReference type="NCBI Taxonomy" id="3163343"/>
    <lineage>
        <taxon>Bacteria</taxon>
        <taxon>Pseudomonadati</taxon>
        <taxon>Bacteroidota</taxon>
        <taxon>Chitinophagia</taxon>
        <taxon>Chitinophagales</taxon>
        <taxon>Chitinophagaceae</taxon>
        <taxon>Chitinophaga</taxon>
    </lineage>
</organism>
<reference evidence="2 3" key="1">
    <citation type="submission" date="2024-06" db="EMBL/GenBank/DDBJ databases">
        <title>Chitinophaga defluvii sp. nov., isolated from municipal sewage.</title>
        <authorList>
            <person name="Zhang L."/>
        </authorList>
    </citation>
    <scope>NUCLEOTIDE SEQUENCE [LARGE SCALE GENOMIC DNA]</scope>
    <source>
        <strain evidence="2 3">H8</strain>
    </source>
</reference>
<comment type="caution">
    <text evidence="2">The sequence shown here is derived from an EMBL/GenBank/DDBJ whole genome shotgun (WGS) entry which is preliminary data.</text>
</comment>
<proteinExistence type="predicted"/>
<dbReference type="Gene3D" id="3.40.50.1820">
    <property type="entry name" value="alpha/beta hydrolase"/>
    <property type="match status" value="1"/>
</dbReference>
<dbReference type="SUPFAM" id="SSF53474">
    <property type="entry name" value="alpha/beta-Hydrolases"/>
    <property type="match status" value="1"/>
</dbReference>
<accession>A0ABV2SYR4</accession>
<dbReference type="InterPro" id="IPR029058">
    <property type="entry name" value="AB_hydrolase_fold"/>
</dbReference>
<dbReference type="Proteomes" id="UP001549749">
    <property type="component" value="Unassembled WGS sequence"/>
</dbReference>
<dbReference type="EMBL" id="JBEXAC010000001">
    <property type="protein sequence ID" value="MET6995923.1"/>
    <property type="molecule type" value="Genomic_DNA"/>
</dbReference>
<dbReference type="GO" id="GO:0016787">
    <property type="term" value="F:hydrolase activity"/>
    <property type="evidence" value="ECO:0007669"/>
    <property type="project" value="UniProtKB-KW"/>
</dbReference>
<dbReference type="Pfam" id="PF00561">
    <property type="entry name" value="Abhydrolase_1"/>
    <property type="match status" value="1"/>
</dbReference>
<name>A0ABV2SYR4_9BACT</name>
<keyword evidence="3" id="KW-1185">Reference proteome</keyword>
<sequence length="320" mass="35791">MGSLHAGDRPEAGNALYLARFIFANNPNGPIMQNRVLPWSLRASGFLMSKLGKPFPGLTARIFLRFYSTPPKRKFKPAQLSVKESAVTGTVTYSQYPFDQRLLTLTTYKWGNTGKKVLLMHGWGGSPVDFKYMIQALVESGYEVVAFDAPAHGFSAGKRTNIVQWMHMLQQFMAQHGDFYAVVGHSLGGLSAALALVLKEVHIPKLVMIGSSVSAPGIFEDTFRQFNIHPAVMPVVQQLIARNLQSDLQQLDLFKHISRIKAKDILVVYDENDALVKHQDITAFVEQYHVAQSLKIRGEGHFKIIKDKLVISRIVEFLHG</sequence>
<evidence type="ECO:0000313" key="3">
    <source>
        <dbReference type="Proteomes" id="UP001549749"/>
    </source>
</evidence>
<gene>
    <name evidence="2" type="ORF">ABR189_01025</name>
</gene>
<keyword evidence="2" id="KW-0378">Hydrolase</keyword>
<dbReference type="InterPro" id="IPR000073">
    <property type="entry name" value="AB_hydrolase_1"/>
</dbReference>
<dbReference type="RefSeq" id="WP_354658570.1">
    <property type="nucleotide sequence ID" value="NZ_JBEXAC010000001.1"/>
</dbReference>
<evidence type="ECO:0000259" key="1">
    <source>
        <dbReference type="Pfam" id="PF00561"/>
    </source>
</evidence>
<dbReference type="PANTHER" id="PTHR43689:SF8">
    <property type="entry name" value="ALPHA_BETA-HYDROLASES SUPERFAMILY PROTEIN"/>
    <property type="match status" value="1"/>
</dbReference>
<feature type="domain" description="AB hydrolase-1" evidence="1">
    <location>
        <begin position="117"/>
        <end position="217"/>
    </location>
</feature>